<dbReference type="AlphaFoldDB" id="A0A1Q9EVR5"/>
<evidence type="ECO:0000313" key="1">
    <source>
        <dbReference type="EMBL" id="OLQ11517.1"/>
    </source>
</evidence>
<keyword evidence="2" id="KW-1185">Reference proteome</keyword>
<dbReference type="EMBL" id="LSRX01000058">
    <property type="protein sequence ID" value="OLQ11517.1"/>
    <property type="molecule type" value="Genomic_DNA"/>
</dbReference>
<accession>A0A1Q9EVR5</accession>
<reference evidence="1 2" key="1">
    <citation type="submission" date="2016-02" db="EMBL/GenBank/DDBJ databases">
        <title>Genome analysis of coral dinoflagellate symbionts highlights evolutionary adaptations to a symbiotic lifestyle.</title>
        <authorList>
            <person name="Aranda M."/>
            <person name="Li Y."/>
            <person name="Liew Y.J."/>
            <person name="Baumgarten S."/>
            <person name="Simakov O."/>
            <person name="Wilson M."/>
            <person name="Piel J."/>
            <person name="Ashoor H."/>
            <person name="Bougouffa S."/>
            <person name="Bajic V.B."/>
            <person name="Ryu T."/>
            <person name="Ravasi T."/>
            <person name="Bayer T."/>
            <person name="Micklem G."/>
            <person name="Kim H."/>
            <person name="Bhak J."/>
            <person name="Lajeunesse T.C."/>
            <person name="Voolstra C.R."/>
        </authorList>
    </citation>
    <scope>NUCLEOTIDE SEQUENCE [LARGE SCALE GENOMIC DNA]</scope>
    <source>
        <strain evidence="1 2">CCMP2467</strain>
    </source>
</reference>
<sequence length="78" mass="8755">MLPQLRSMSCLVFYAAPISCGPRNLSDIIAVRDVKPETVKETNRQIEEATDAVETGRPRSAFAQQKQRFDLVSPFEEA</sequence>
<proteinExistence type="predicted"/>
<comment type="caution">
    <text evidence="1">The sequence shown here is derived from an EMBL/GenBank/DDBJ whole genome shotgun (WGS) entry which is preliminary data.</text>
</comment>
<gene>
    <name evidence="1" type="ORF">AK812_SmicGene4690</name>
</gene>
<name>A0A1Q9EVR5_SYMMI</name>
<dbReference type="Proteomes" id="UP000186817">
    <property type="component" value="Unassembled WGS sequence"/>
</dbReference>
<evidence type="ECO:0000313" key="2">
    <source>
        <dbReference type="Proteomes" id="UP000186817"/>
    </source>
</evidence>
<protein>
    <submittedName>
        <fullName evidence="1">Uncharacterized protein</fullName>
    </submittedName>
</protein>
<organism evidence="1 2">
    <name type="scientific">Symbiodinium microadriaticum</name>
    <name type="common">Dinoflagellate</name>
    <name type="synonym">Zooxanthella microadriatica</name>
    <dbReference type="NCBI Taxonomy" id="2951"/>
    <lineage>
        <taxon>Eukaryota</taxon>
        <taxon>Sar</taxon>
        <taxon>Alveolata</taxon>
        <taxon>Dinophyceae</taxon>
        <taxon>Suessiales</taxon>
        <taxon>Symbiodiniaceae</taxon>
        <taxon>Symbiodinium</taxon>
    </lineage>
</organism>